<dbReference type="InterPro" id="IPR027039">
    <property type="entry name" value="Crtac1"/>
</dbReference>
<dbReference type="InterPro" id="IPR013517">
    <property type="entry name" value="FG-GAP"/>
</dbReference>
<dbReference type="PROSITE" id="PS50005">
    <property type="entry name" value="TPR"/>
    <property type="match status" value="1"/>
</dbReference>
<dbReference type="EMBL" id="SJPM01000002">
    <property type="protein sequence ID" value="TWU01891.1"/>
    <property type="molecule type" value="Genomic_DNA"/>
</dbReference>
<reference evidence="4 5" key="1">
    <citation type="submission" date="2019-02" db="EMBL/GenBank/DDBJ databases">
        <title>Deep-cultivation of Planctomycetes and their phenomic and genomic characterization uncovers novel biology.</title>
        <authorList>
            <person name="Wiegand S."/>
            <person name="Jogler M."/>
            <person name="Boedeker C."/>
            <person name="Pinto D."/>
            <person name="Vollmers J."/>
            <person name="Rivas-Marin E."/>
            <person name="Kohn T."/>
            <person name="Peeters S.H."/>
            <person name="Heuer A."/>
            <person name="Rast P."/>
            <person name="Oberbeckmann S."/>
            <person name="Bunk B."/>
            <person name="Jeske O."/>
            <person name="Meyerdierks A."/>
            <person name="Storesund J.E."/>
            <person name="Kallscheuer N."/>
            <person name="Luecker S."/>
            <person name="Lage O.M."/>
            <person name="Pohl T."/>
            <person name="Merkel B.J."/>
            <person name="Hornburger P."/>
            <person name="Mueller R.-W."/>
            <person name="Bruemmer F."/>
            <person name="Labrenz M."/>
            <person name="Spormann A.M."/>
            <person name="Op Den Camp H."/>
            <person name="Overmann J."/>
            <person name="Amann R."/>
            <person name="Jetten M.S.M."/>
            <person name="Mascher T."/>
            <person name="Medema M.H."/>
            <person name="Devos D.P."/>
            <person name="Kaster A.-K."/>
            <person name="Ovreas L."/>
            <person name="Rohde M."/>
            <person name="Galperin M.Y."/>
            <person name="Jogler C."/>
        </authorList>
    </citation>
    <scope>NUCLEOTIDE SEQUENCE [LARGE SCALE GENOMIC DNA]</scope>
    <source>
        <strain evidence="4 5">Pla100</strain>
    </source>
</reference>
<keyword evidence="1" id="KW-0732">Signal</keyword>
<dbReference type="InterPro" id="IPR011519">
    <property type="entry name" value="UnbV_ASPIC"/>
</dbReference>
<dbReference type="Gene3D" id="1.25.40.10">
    <property type="entry name" value="Tetratricopeptide repeat domain"/>
    <property type="match status" value="3"/>
</dbReference>
<comment type="caution">
    <text evidence="4">The sequence shown here is derived from an EMBL/GenBank/DDBJ whole genome shotgun (WGS) entry which is preliminary data.</text>
</comment>
<dbReference type="PANTHER" id="PTHR16026:SF0">
    <property type="entry name" value="CARTILAGE ACIDIC PROTEIN 1"/>
    <property type="match status" value="1"/>
</dbReference>
<proteinExistence type="predicted"/>
<evidence type="ECO:0000313" key="4">
    <source>
        <dbReference type="EMBL" id="TWU01891.1"/>
    </source>
</evidence>
<dbReference type="PANTHER" id="PTHR16026">
    <property type="entry name" value="CARTILAGE ACIDIC PROTEIN 1"/>
    <property type="match status" value="1"/>
</dbReference>
<feature type="repeat" description="TPR" evidence="2">
    <location>
        <begin position="292"/>
        <end position="325"/>
    </location>
</feature>
<dbReference type="SUPFAM" id="SSF69318">
    <property type="entry name" value="Integrin alpha N-terminal domain"/>
    <property type="match status" value="1"/>
</dbReference>
<feature type="domain" description="ASPIC/UnbV" evidence="3">
    <location>
        <begin position="923"/>
        <end position="987"/>
    </location>
</feature>
<accession>A0A5C6AQZ5</accession>
<dbReference type="SMART" id="SM00028">
    <property type="entry name" value="TPR"/>
    <property type="match status" value="2"/>
</dbReference>
<dbReference type="InterPro" id="IPR019734">
    <property type="entry name" value="TPR_rpt"/>
</dbReference>
<keyword evidence="2" id="KW-0802">TPR repeat</keyword>
<protein>
    <submittedName>
        <fullName evidence="4">ASPIC and UnbV</fullName>
    </submittedName>
</protein>
<name>A0A5C6AQZ5_9BACT</name>
<dbReference type="RefSeq" id="WP_146577101.1">
    <property type="nucleotide sequence ID" value="NZ_SJPM01000002.1"/>
</dbReference>
<sequence length="1003" mass="111016">MTSILSPLHRLNLVLSLLLVLLLVLSGGCGGTNAPVTTPTDEVIAETARTPPLSDDRHERFHRVVALVDEGRFAEVEVVLRPLLLKNPDDYEAVFHLANASAAMGDLERAIALLAEIPPEHPEAGLPSLGVSAGWCFELARYDEAESRYLKILELDPSVSLARRQLAYLYNRQGRRHEAVRFIRELCQRGDVMQEELHALIVESDAMYDPPGMLPPGNGRPYWPIGELSRARKLFTDGRYLEAADMVEPFVASGQASHGMIAFHGRALVEAQVDERLNLWLAHCSEELKAYPDYWAAIGTYLLRETKYDAALQAIAEAIRLDPTDMHSVRRMFQCLRSIGQPDRADVWIERYALMTRILRSSNAIASADAPSDESFEQLAKELDSADRHLEALLWRSMSASHARDQERLAELQMSMRRLVVENDDFPTRKEIWCGMDFGHTELSSLPLIVTGRLTQRGLDKTNVDVPVTPATFRDVSSDVGLAHSFMIATDPPRKAFAIYQTFGGGVAVLDYDLDGEPDFYLAQGAADPKGFVAVKSDQLYRHQRDQSKRKLSDVTSPARTTEASYSLGVTAGDWNQDGFADLAVANLGTNVLLINQGDGTFLKVPLDETPDLTRVSTSLAMGDVTGDDLPDLFALSYARDSKITKRPELDREGNPQDAIAPLSLQAGRDQIYINHDDGHWQTKWVGDSQEQACTGLGLVLTDILPDLPGNEIFVANDVRNNQLWVRGDQDQLIDQAIPFGCAFGSVGSATAAMGIAVGDFDHSGTLDLHVTNFADQPVSLYMGGTRFFRDLNVQFNLADDSKPVVGFGTQAIDYSNDGWPDLAVANGHVEDLRHRGQEFEQPFQLFANRAGRFEQTPIENCDYTQEPHLGRALATLDFNRDGKNDLIVTDMLGPTALLLNESTTSHHWIAFRLVGTTCERDAIGARIIVETEQQEWIGSVASGDGFLCKNESLVHFGIGENRSLAKVSIQWPDGSSQDLEPMTVDGAYLVVQDQERPFELKR</sequence>
<evidence type="ECO:0000256" key="2">
    <source>
        <dbReference type="PROSITE-ProRule" id="PRU00339"/>
    </source>
</evidence>
<dbReference type="Gene3D" id="2.130.10.130">
    <property type="entry name" value="Integrin alpha, N-terminal"/>
    <property type="match status" value="2"/>
</dbReference>
<organism evidence="4 5">
    <name type="scientific">Neorhodopirellula pilleata</name>
    <dbReference type="NCBI Taxonomy" id="2714738"/>
    <lineage>
        <taxon>Bacteria</taxon>
        <taxon>Pseudomonadati</taxon>
        <taxon>Planctomycetota</taxon>
        <taxon>Planctomycetia</taxon>
        <taxon>Pirellulales</taxon>
        <taxon>Pirellulaceae</taxon>
        <taxon>Neorhodopirellula</taxon>
    </lineage>
</organism>
<dbReference type="AlphaFoldDB" id="A0A5C6AQZ5"/>
<evidence type="ECO:0000313" key="5">
    <source>
        <dbReference type="Proteomes" id="UP000316213"/>
    </source>
</evidence>
<dbReference type="SUPFAM" id="SSF48452">
    <property type="entry name" value="TPR-like"/>
    <property type="match status" value="2"/>
</dbReference>
<dbReference type="Pfam" id="PF14559">
    <property type="entry name" value="TPR_19"/>
    <property type="match status" value="1"/>
</dbReference>
<dbReference type="InterPro" id="IPR028994">
    <property type="entry name" value="Integrin_alpha_N"/>
</dbReference>
<dbReference type="Pfam" id="PF07593">
    <property type="entry name" value="UnbV_ASPIC"/>
    <property type="match status" value="1"/>
</dbReference>
<dbReference type="InterPro" id="IPR011990">
    <property type="entry name" value="TPR-like_helical_dom_sf"/>
</dbReference>
<gene>
    <name evidence="4" type="ORF">Pla100_16270</name>
</gene>
<evidence type="ECO:0000256" key="1">
    <source>
        <dbReference type="ARBA" id="ARBA00022729"/>
    </source>
</evidence>
<dbReference type="Proteomes" id="UP000316213">
    <property type="component" value="Unassembled WGS sequence"/>
</dbReference>
<dbReference type="OrthoDB" id="5287961at2"/>
<evidence type="ECO:0000259" key="3">
    <source>
        <dbReference type="Pfam" id="PF07593"/>
    </source>
</evidence>
<dbReference type="Pfam" id="PF13517">
    <property type="entry name" value="FG-GAP_3"/>
    <property type="match status" value="1"/>
</dbReference>
<keyword evidence="5" id="KW-1185">Reference proteome</keyword>